<keyword evidence="3" id="KW-1185">Reference proteome</keyword>
<proteinExistence type="predicted"/>
<comment type="caution">
    <text evidence="2">The sequence shown here is derived from an EMBL/GenBank/DDBJ whole genome shotgun (WGS) entry which is preliminary data.</text>
</comment>
<feature type="region of interest" description="Disordered" evidence="1">
    <location>
        <begin position="1"/>
        <end position="36"/>
    </location>
</feature>
<evidence type="ECO:0000313" key="3">
    <source>
        <dbReference type="Proteomes" id="UP000054843"/>
    </source>
</evidence>
<dbReference type="Proteomes" id="UP000054843">
    <property type="component" value="Unassembled WGS sequence"/>
</dbReference>
<sequence length="88" mass="9896">MTDISEQRLLKNRCGSMSLDKQGGNVDKFGSQQDHMESCPVDHHLAYKMKKKEISIKHQVLKKLQPSPPSMIRKAPPHPLIHAPQASS</sequence>
<dbReference type="EMBL" id="JYDO01000190">
    <property type="protein sequence ID" value="KRZ67633.1"/>
    <property type="molecule type" value="Genomic_DNA"/>
</dbReference>
<protein>
    <submittedName>
        <fullName evidence="2">Uncharacterized protein</fullName>
    </submittedName>
</protein>
<reference evidence="2 3" key="1">
    <citation type="submission" date="2015-01" db="EMBL/GenBank/DDBJ databases">
        <title>Evolution of Trichinella species and genotypes.</title>
        <authorList>
            <person name="Korhonen P.K."/>
            <person name="Edoardo P."/>
            <person name="Giuseppe L.R."/>
            <person name="Gasser R.B."/>
        </authorList>
    </citation>
    <scope>NUCLEOTIDE SEQUENCE [LARGE SCALE GENOMIC DNA]</scope>
    <source>
        <strain evidence="2">ISS1980</strain>
    </source>
</reference>
<evidence type="ECO:0000256" key="1">
    <source>
        <dbReference type="SAM" id="MobiDB-lite"/>
    </source>
</evidence>
<evidence type="ECO:0000313" key="2">
    <source>
        <dbReference type="EMBL" id="KRZ67633.1"/>
    </source>
</evidence>
<gene>
    <name evidence="2" type="ORF">T10_6106</name>
</gene>
<feature type="region of interest" description="Disordered" evidence="1">
    <location>
        <begin position="65"/>
        <end position="88"/>
    </location>
</feature>
<organism evidence="2 3">
    <name type="scientific">Trichinella papuae</name>
    <dbReference type="NCBI Taxonomy" id="268474"/>
    <lineage>
        <taxon>Eukaryota</taxon>
        <taxon>Metazoa</taxon>
        <taxon>Ecdysozoa</taxon>
        <taxon>Nematoda</taxon>
        <taxon>Enoplea</taxon>
        <taxon>Dorylaimia</taxon>
        <taxon>Trichinellida</taxon>
        <taxon>Trichinellidae</taxon>
        <taxon>Trichinella</taxon>
    </lineage>
</organism>
<name>A0A0V1M745_9BILA</name>
<accession>A0A0V1M745</accession>
<dbReference type="AlphaFoldDB" id="A0A0V1M745"/>